<dbReference type="PANTHER" id="PTHR42879">
    <property type="entry name" value="3-OXOACYL-(ACYL-CARRIER-PROTEIN) REDUCTASE"/>
    <property type="match status" value="1"/>
</dbReference>
<dbReference type="InterPro" id="IPR050259">
    <property type="entry name" value="SDR"/>
</dbReference>
<dbReference type="Pfam" id="PF13561">
    <property type="entry name" value="adh_short_C2"/>
    <property type="match status" value="1"/>
</dbReference>
<dbReference type="RefSeq" id="WP_184880213.1">
    <property type="nucleotide sequence ID" value="NZ_BOOV01000027.1"/>
</dbReference>
<reference evidence="2 3" key="1">
    <citation type="submission" date="2020-08" db="EMBL/GenBank/DDBJ databases">
        <title>Sequencing the genomes of 1000 actinobacteria strains.</title>
        <authorList>
            <person name="Klenk H.-P."/>
        </authorList>
    </citation>
    <scope>NUCLEOTIDE SEQUENCE [LARGE SCALE GENOMIC DNA]</scope>
    <source>
        <strain evidence="2 3">DSM 45784</strain>
    </source>
</reference>
<dbReference type="PANTHER" id="PTHR42879:SF2">
    <property type="entry name" value="3-OXOACYL-[ACYL-CARRIER-PROTEIN] REDUCTASE FABG"/>
    <property type="match status" value="1"/>
</dbReference>
<dbReference type="Gene3D" id="3.40.50.720">
    <property type="entry name" value="NAD(P)-binding Rossmann-like Domain"/>
    <property type="match status" value="1"/>
</dbReference>
<comment type="similarity">
    <text evidence="1">Belongs to the short-chain dehydrogenases/reductases (SDR) family.</text>
</comment>
<dbReference type="InterPro" id="IPR036291">
    <property type="entry name" value="NAD(P)-bd_dom_sf"/>
</dbReference>
<dbReference type="SUPFAM" id="SSF51735">
    <property type="entry name" value="NAD(P)-binding Rossmann-fold domains"/>
    <property type="match status" value="1"/>
</dbReference>
<dbReference type="PRINTS" id="PR00080">
    <property type="entry name" value="SDRFAMILY"/>
</dbReference>
<protein>
    <submittedName>
        <fullName evidence="2">3-oxoacyl-[acyl-carrier protein] reductase</fullName>
        <ecNumber evidence="2">1.1.1.100</ecNumber>
    </submittedName>
</protein>
<evidence type="ECO:0000313" key="2">
    <source>
        <dbReference type="EMBL" id="MBB4701248.1"/>
    </source>
</evidence>
<evidence type="ECO:0000313" key="3">
    <source>
        <dbReference type="Proteomes" id="UP000542210"/>
    </source>
</evidence>
<comment type="caution">
    <text evidence="2">The sequence shown here is derived from an EMBL/GenBank/DDBJ whole genome shotgun (WGS) entry which is preliminary data.</text>
</comment>
<dbReference type="EC" id="1.1.1.100" evidence="2"/>
<keyword evidence="3" id="KW-1185">Reference proteome</keyword>
<dbReference type="PRINTS" id="PR00081">
    <property type="entry name" value="GDHRDH"/>
</dbReference>
<accession>A0A7W7D6L4</accession>
<gene>
    <name evidence="2" type="ORF">BJ982_002792</name>
</gene>
<dbReference type="CDD" id="cd05233">
    <property type="entry name" value="SDR_c"/>
    <property type="match status" value="1"/>
</dbReference>
<evidence type="ECO:0000256" key="1">
    <source>
        <dbReference type="ARBA" id="ARBA00006484"/>
    </source>
</evidence>
<dbReference type="Proteomes" id="UP000542210">
    <property type="component" value="Unassembled WGS sequence"/>
</dbReference>
<dbReference type="GO" id="GO:0004316">
    <property type="term" value="F:3-oxoacyl-[acyl-carrier-protein] reductase (NADPH) activity"/>
    <property type="evidence" value="ECO:0007669"/>
    <property type="project" value="UniProtKB-EC"/>
</dbReference>
<name>A0A7W7D6L4_9ACTN</name>
<keyword evidence="2" id="KW-0560">Oxidoreductase</keyword>
<organism evidence="2 3">
    <name type="scientific">Sphaerisporangium siamense</name>
    <dbReference type="NCBI Taxonomy" id="795645"/>
    <lineage>
        <taxon>Bacteria</taxon>
        <taxon>Bacillati</taxon>
        <taxon>Actinomycetota</taxon>
        <taxon>Actinomycetes</taxon>
        <taxon>Streptosporangiales</taxon>
        <taxon>Streptosporangiaceae</taxon>
        <taxon>Sphaerisporangium</taxon>
    </lineage>
</organism>
<dbReference type="EMBL" id="JACHND010000001">
    <property type="protein sequence ID" value="MBB4701248.1"/>
    <property type="molecule type" value="Genomic_DNA"/>
</dbReference>
<dbReference type="AlphaFoldDB" id="A0A7W7D6L4"/>
<proteinExistence type="inferred from homology"/>
<dbReference type="InterPro" id="IPR002347">
    <property type="entry name" value="SDR_fam"/>
</dbReference>
<sequence length="254" mass="25954">MDLGLSGKTVLVTGASRNIGRAIAAHFGAEGATVAVGYHADEAGAARTAEMVEKRGGRASTVRIDLGDQASVEAAAAEVIGTYGGVDVLVNNAVAWPGFPAPGEVFETAPIEMMRASLEANLLGHYVLSRAVVGPMRRTGWGRIVHISTGLVEDGRPGSSSYVTPKSGLHGLARTMSRELAGAGILTNVVMSGFVVDEHDMPEEVIAKAAAAAATRKTTTAAEVAAVVVFLCSAANGAVTGELVRVDGHLLAPL</sequence>